<organism evidence="1 2">
    <name type="scientific">Periconia digitata</name>
    <dbReference type="NCBI Taxonomy" id="1303443"/>
    <lineage>
        <taxon>Eukaryota</taxon>
        <taxon>Fungi</taxon>
        <taxon>Dikarya</taxon>
        <taxon>Ascomycota</taxon>
        <taxon>Pezizomycotina</taxon>
        <taxon>Dothideomycetes</taxon>
        <taxon>Pleosporomycetidae</taxon>
        <taxon>Pleosporales</taxon>
        <taxon>Massarineae</taxon>
        <taxon>Periconiaceae</taxon>
        <taxon>Periconia</taxon>
    </lineage>
</organism>
<proteinExistence type="predicted"/>
<reference evidence="1" key="1">
    <citation type="submission" date="2023-01" db="EMBL/GenBank/DDBJ databases">
        <authorList>
            <person name="Van Ghelder C."/>
            <person name="Rancurel C."/>
        </authorList>
    </citation>
    <scope>NUCLEOTIDE SEQUENCE</scope>
    <source>
        <strain evidence="1">CNCM I-4278</strain>
    </source>
</reference>
<sequence>MRKPGHRFLHFTYRDNIRDISMAYTYVSTQNICPQPAFHDHRNATNADVRQVMLSPLSLSAVIRTANSSTRKYLLLSGCNDVLRVRGIPLTNRALHKCFTVISAIDCTCNRSPADWRRPQAHA</sequence>
<name>A0A9W4XIR7_9PLEO</name>
<dbReference type="EMBL" id="CAOQHR010000004">
    <property type="protein sequence ID" value="CAI6333469.1"/>
    <property type="molecule type" value="Genomic_DNA"/>
</dbReference>
<comment type="caution">
    <text evidence="1">The sequence shown here is derived from an EMBL/GenBank/DDBJ whole genome shotgun (WGS) entry which is preliminary data.</text>
</comment>
<evidence type="ECO:0000313" key="2">
    <source>
        <dbReference type="Proteomes" id="UP001152607"/>
    </source>
</evidence>
<dbReference type="Proteomes" id="UP001152607">
    <property type="component" value="Unassembled WGS sequence"/>
</dbReference>
<accession>A0A9W4XIR7</accession>
<evidence type="ECO:0000313" key="1">
    <source>
        <dbReference type="EMBL" id="CAI6333469.1"/>
    </source>
</evidence>
<protein>
    <submittedName>
        <fullName evidence="1">Uncharacterized protein</fullName>
    </submittedName>
</protein>
<keyword evidence="2" id="KW-1185">Reference proteome</keyword>
<dbReference type="AlphaFoldDB" id="A0A9W4XIR7"/>
<gene>
    <name evidence="1" type="ORF">PDIGIT_LOCUS6508</name>
</gene>